<feature type="region of interest" description="Disordered" evidence="1">
    <location>
        <begin position="92"/>
        <end position="113"/>
    </location>
</feature>
<evidence type="ECO:0000313" key="3">
    <source>
        <dbReference type="Proteomes" id="UP000298493"/>
    </source>
</evidence>
<feature type="compositionally biased region" description="Acidic residues" evidence="1">
    <location>
        <begin position="93"/>
        <end position="102"/>
    </location>
</feature>
<dbReference type="AlphaFoldDB" id="A0A4Z1PAP1"/>
<sequence>MIEDAHHVICVQQQQFSTTASPIPHAIISPYFLISRCTYDSKRKRHLHASCLLPCLRQAQEQCGHQAAAVPGHLPWINPNPLKPQPLASYVKDDDEGGDEMELASSSNEQDEQMGDVEPADEINHQFAGQVQADLNSEVVTGRSSVAEQELEEAAENEADLGLGVENKIMMPYSWNQRWTLTLLQLELRKRRTLRRRNKRAY</sequence>
<reference evidence="2 3" key="1">
    <citation type="submission" date="2019-04" db="EMBL/GenBank/DDBJ databases">
        <title>High contiguity whole genome sequence and gene annotation resource for two Venturia nashicola isolates.</title>
        <authorList>
            <person name="Prokchorchik M."/>
            <person name="Won K."/>
            <person name="Lee Y."/>
            <person name="Choi E.D."/>
            <person name="Segonzac C."/>
            <person name="Sohn K.H."/>
        </authorList>
    </citation>
    <scope>NUCLEOTIDE SEQUENCE [LARGE SCALE GENOMIC DNA]</scope>
    <source>
        <strain evidence="2 3">PRI2</strain>
    </source>
</reference>
<protein>
    <submittedName>
        <fullName evidence="2">U3 small nucleolar RNA-associated protein 10</fullName>
    </submittedName>
</protein>
<proteinExistence type="predicted"/>
<dbReference type="EMBL" id="SNSC02000015">
    <property type="protein sequence ID" value="TID17967.1"/>
    <property type="molecule type" value="Genomic_DNA"/>
</dbReference>
<evidence type="ECO:0000256" key="1">
    <source>
        <dbReference type="SAM" id="MobiDB-lite"/>
    </source>
</evidence>
<comment type="caution">
    <text evidence="2">The sequence shown here is derived from an EMBL/GenBank/DDBJ whole genome shotgun (WGS) entry which is preliminary data.</text>
</comment>
<keyword evidence="3" id="KW-1185">Reference proteome</keyword>
<organism evidence="2 3">
    <name type="scientific">Venturia nashicola</name>
    <dbReference type="NCBI Taxonomy" id="86259"/>
    <lineage>
        <taxon>Eukaryota</taxon>
        <taxon>Fungi</taxon>
        <taxon>Dikarya</taxon>
        <taxon>Ascomycota</taxon>
        <taxon>Pezizomycotina</taxon>
        <taxon>Dothideomycetes</taxon>
        <taxon>Pleosporomycetidae</taxon>
        <taxon>Venturiales</taxon>
        <taxon>Venturiaceae</taxon>
        <taxon>Venturia</taxon>
    </lineage>
</organism>
<dbReference type="Proteomes" id="UP000298493">
    <property type="component" value="Unassembled WGS sequence"/>
</dbReference>
<evidence type="ECO:0000313" key="2">
    <source>
        <dbReference type="EMBL" id="TID17967.1"/>
    </source>
</evidence>
<accession>A0A4Z1PAP1</accession>
<gene>
    <name evidence="2" type="ORF">E6O75_ATG10612</name>
</gene>
<name>A0A4Z1PAP1_9PEZI</name>